<name>A0A0M3V8V5_9GAMM</name>
<protein>
    <recommendedName>
        <fullName evidence="1">KAP NTPase domain-containing protein</fullName>
    </recommendedName>
</protein>
<dbReference type="SUPFAM" id="SSF52540">
    <property type="entry name" value="P-loop containing nucleoside triphosphate hydrolases"/>
    <property type="match status" value="1"/>
</dbReference>
<keyword evidence="3" id="KW-1185">Reference proteome</keyword>
<dbReference type="STRING" id="45610.AOC03_05460"/>
<accession>A0A0M3V8V5</accession>
<dbReference type="AlphaFoldDB" id="A0A0M3V8V5"/>
<dbReference type="OrthoDB" id="88903at2"/>
<evidence type="ECO:0000259" key="1">
    <source>
        <dbReference type="Pfam" id="PF07693"/>
    </source>
</evidence>
<dbReference type="Gene3D" id="3.40.50.300">
    <property type="entry name" value="P-loop containing nucleotide triphosphate hydrolases"/>
    <property type="match status" value="1"/>
</dbReference>
<dbReference type="KEGG" id="pur:AOC03_05460"/>
<proteinExistence type="predicted"/>
<dbReference type="Proteomes" id="UP000059847">
    <property type="component" value="Chromosome"/>
</dbReference>
<feature type="domain" description="KAP NTPase" evidence="1">
    <location>
        <begin position="20"/>
        <end position="276"/>
    </location>
</feature>
<organism evidence="2 3">
    <name type="scientific">Psychrobacter urativorans</name>
    <dbReference type="NCBI Taxonomy" id="45610"/>
    <lineage>
        <taxon>Bacteria</taxon>
        <taxon>Pseudomonadati</taxon>
        <taxon>Pseudomonadota</taxon>
        <taxon>Gammaproteobacteria</taxon>
        <taxon>Moraxellales</taxon>
        <taxon>Moraxellaceae</taxon>
        <taxon>Psychrobacter</taxon>
    </lineage>
</organism>
<gene>
    <name evidence="2" type="ORF">AOC03_05460</name>
</gene>
<reference evidence="2 3" key="1">
    <citation type="submission" date="2015-09" db="EMBL/GenBank/DDBJ databases">
        <title>Complete genome of Psychrobacter urativorans R10.10B.</title>
        <authorList>
            <person name="See-Too W.S."/>
            <person name="Chan K.G."/>
        </authorList>
    </citation>
    <scope>NUCLEOTIDE SEQUENCE [LARGE SCALE GENOMIC DNA]</scope>
    <source>
        <strain evidence="2 3">R10.10B</strain>
    </source>
</reference>
<dbReference type="InterPro" id="IPR027417">
    <property type="entry name" value="P-loop_NTPase"/>
</dbReference>
<dbReference type="Pfam" id="PF07693">
    <property type="entry name" value="KAP_NTPase"/>
    <property type="match status" value="1"/>
</dbReference>
<dbReference type="EMBL" id="CP012678">
    <property type="protein sequence ID" value="ALF59567.1"/>
    <property type="molecule type" value="Genomic_DNA"/>
</dbReference>
<dbReference type="RefSeq" id="WP_062534038.1">
    <property type="nucleotide sequence ID" value="NZ_CP012678.1"/>
</dbReference>
<evidence type="ECO:0000313" key="2">
    <source>
        <dbReference type="EMBL" id="ALF59567.1"/>
    </source>
</evidence>
<sequence>MTDYNEMKALTFDDRDEFSRKPIAEKIIKLLDSDINVSPLIIDGKWGTGKTEFCFKLKNLIESENSNEYKVGYVNAFQADHANEPLLTLIAEVAGFYGENNDKRQSFIASAIPYLRLVTGLGIKATLSFAFGRYAADIPDELADGIDEIKEGSKSLIDQSLESLIKDQVEAEKNLATLRDALTDIASTNPIILLIDELDRCRPDFAVMMLETIKHVFDVKNVQIILVTNVEQLKATIKHSYGSETNSHDYLYKFFKYQINLPTVSKDEANGNTENNITYFHSAVQVSKVIPEDFKNSSYIYDIAKFTEIKHLSLRNIEQIVRCIETLIIFEDNSKSRNPEVEQLLIVFLSFVYIANKNLFEQIRDNSIQASDILGFSSCEDINLPSDNSILEQYPTKFLILLILHNLTEDRFIRTSNYEGNMDYESSRLIELILNKFNFTHEVNFSSYHVIESSYIYKYIDHTINNLLLFDIVK</sequence>
<evidence type="ECO:0000313" key="3">
    <source>
        <dbReference type="Proteomes" id="UP000059847"/>
    </source>
</evidence>
<dbReference type="InterPro" id="IPR011646">
    <property type="entry name" value="KAP_P-loop"/>
</dbReference>